<dbReference type="PROSITE" id="PS51257">
    <property type="entry name" value="PROKAR_LIPOPROTEIN"/>
    <property type="match status" value="1"/>
</dbReference>
<evidence type="ECO:0000259" key="1">
    <source>
        <dbReference type="Pfam" id="PF03413"/>
    </source>
</evidence>
<reference evidence="2 3" key="1">
    <citation type="submission" date="2016-11" db="EMBL/GenBank/DDBJ databases">
        <authorList>
            <person name="Jaros S."/>
            <person name="Januszkiewicz K."/>
            <person name="Wedrychowicz H."/>
        </authorList>
    </citation>
    <scope>NUCLEOTIDE SEQUENCE [LARGE SCALE GENOMIC DNA]</scope>
    <source>
        <strain evidence="2 3">DSM 14214</strain>
    </source>
</reference>
<evidence type="ECO:0000313" key="2">
    <source>
        <dbReference type="EMBL" id="SHJ94391.1"/>
    </source>
</evidence>
<dbReference type="Proteomes" id="UP000183975">
    <property type="component" value="Unassembled WGS sequence"/>
</dbReference>
<name>A0A1M6NF66_9FIRM</name>
<organism evidence="2 3">
    <name type="scientific">Anaerotignum lactatifermentans DSM 14214</name>
    <dbReference type="NCBI Taxonomy" id="1121323"/>
    <lineage>
        <taxon>Bacteria</taxon>
        <taxon>Bacillati</taxon>
        <taxon>Bacillota</taxon>
        <taxon>Clostridia</taxon>
        <taxon>Lachnospirales</taxon>
        <taxon>Anaerotignaceae</taxon>
        <taxon>Anaerotignum</taxon>
    </lineage>
</organism>
<keyword evidence="3" id="KW-1185">Reference proteome</keyword>
<accession>A0A1M6NF66</accession>
<dbReference type="Gene3D" id="3.10.450.40">
    <property type="match status" value="3"/>
</dbReference>
<dbReference type="OrthoDB" id="2236551at2"/>
<dbReference type="Pfam" id="PF03413">
    <property type="entry name" value="PepSY"/>
    <property type="match status" value="3"/>
</dbReference>
<dbReference type="RefSeq" id="WP_072849548.1">
    <property type="nucleotide sequence ID" value="NZ_FRAH01000010.1"/>
</dbReference>
<gene>
    <name evidence="2" type="ORF">SAMN02745138_00845</name>
</gene>
<feature type="domain" description="PepSY" evidence="1">
    <location>
        <begin position="32"/>
        <end position="90"/>
    </location>
</feature>
<dbReference type="InterPro" id="IPR025711">
    <property type="entry name" value="PepSY"/>
</dbReference>
<protein>
    <submittedName>
        <fullName evidence="2">Uncharacterized membrane protein YkoI</fullName>
    </submittedName>
</protein>
<dbReference type="EMBL" id="FRAH01000010">
    <property type="protein sequence ID" value="SHJ94391.1"/>
    <property type="molecule type" value="Genomic_DNA"/>
</dbReference>
<feature type="domain" description="PepSY" evidence="1">
    <location>
        <begin position="199"/>
        <end position="260"/>
    </location>
</feature>
<proteinExistence type="predicted"/>
<evidence type="ECO:0000313" key="3">
    <source>
        <dbReference type="Proteomes" id="UP000183975"/>
    </source>
</evidence>
<sequence>MKYLGRLTVMAAAAWMMTGCVQQTKQAEYLGVDAAKAIALAAADITESDAVFTTAELEEKNGLSYYEIDFTVGGQEYDYDIDAISGKIIENQTKAVDDTAANEATTANTTNAASDGQVTLEEAKEIALNHAGLTADGVTFIKGKLERDDGREKYDIEFYTSDFKEYDYEIDPQTGEILSYDYDAEDYAPQKLSTGNSSAITEAKAKEIAVAQVSGATVDDIREWEADYDDGRLEYEGKIYDADTEYEFTIDGYSGSIISWETEPLRR</sequence>
<feature type="domain" description="PepSY" evidence="1">
    <location>
        <begin position="118"/>
        <end position="180"/>
    </location>
</feature>
<dbReference type="AlphaFoldDB" id="A0A1M6NF66"/>